<proteinExistence type="predicted"/>
<gene>
    <name evidence="2" type="ORF">K435DRAFT_801143</name>
</gene>
<name>A0A4S8LRJ8_DENBC</name>
<dbReference type="EMBL" id="ML179302">
    <property type="protein sequence ID" value="THU91613.1"/>
    <property type="molecule type" value="Genomic_DNA"/>
</dbReference>
<evidence type="ECO:0000313" key="3">
    <source>
        <dbReference type="Proteomes" id="UP000297245"/>
    </source>
</evidence>
<evidence type="ECO:0000313" key="2">
    <source>
        <dbReference type="EMBL" id="THU91613.1"/>
    </source>
</evidence>
<dbReference type="AlphaFoldDB" id="A0A4S8LRJ8"/>
<feature type="region of interest" description="Disordered" evidence="1">
    <location>
        <begin position="197"/>
        <end position="238"/>
    </location>
</feature>
<evidence type="ECO:0000256" key="1">
    <source>
        <dbReference type="SAM" id="MobiDB-lite"/>
    </source>
</evidence>
<reference evidence="2 3" key="1">
    <citation type="journal article" date="2019" name="Nat. Ecol. Evol.">
        <title>Megaphylogeny resolves global patterns of mushroom evolution.</title>
        <authorList>
            <person name="Varga T."/>
            <person name="Krizsan K."/>
            <person name="Foldi C."/>
            <person name="Dima B."/>
            <person name="Sanchez-Garcia M."/>
            <person name="Sanchez-Ramirez S."/>
            <person name="Szollosi G.J."/>
            <person name="Szarkandi J.G."/>
            <person name="Papp V."/>
            <person name="Albert L."/>
            <person name="Andreopoulos W."/>
            <person name="Angelini C."/>
            <person name="Antonin V."/>
            <person name="Barry K.W."/>
            <person name="Bougher N.L."/>
            <person name="Buchanan P."/>
            <person name="Buyck B."/>
            <person name="Bense V."/>
            <person name="Catcheside P."/>
            <person name="Chovatia M."/>
            <person name="Cooper J."/>
            <person name="Damon W."/>
            <person name="Desjardin D."/>
            <person name="Finy P."/>
            <person name="Geml J."/>
            <person name="Haridas S."/>
            <person name="Hughes K."/>
            <person name="Justo A."/>
            <person name="Karasinski D."/>
            <person name="Kautmanova I."/>
            <person name="Kiss B."/>
            <person name="Kocsube S."/>
            <person name="Kotiranta H."/>
            <person name="LaButti K.M."/>
            <person name="Lechner B.E."/>
            <person name="Liimatainen K."/>
            <person name="Lipzen A."/>
            <person name="Lukacs Z."/>
            <person name="Mihaltcheva S."/>
            <person name="Morgado L.N."/>
            <person name="Niskanen T."/>
            <person name="Noordeloos M.E."/>
            <person name="Ohm R.A."/>
            <person name="Ortiz-Santana B."/>
            <person name="Ovrebo C."/>
            <person name="Racz N."/>
            <person name="Riley R."/>
            <person name="Savchenko A."/>
            <person name="Shiryaev A."/>
            <person name="Soop K."/>
            <person name="Spirin V."/>
            <person name="Szebenyi C."/>
            <person name="Tomsovsky M."/>
            <person name="Tulloss R.E."/>
            <person name="Uehling J."/>
            <person name="Grigoriev I.V."/>
            <person name="Vagvolgyi C."/>
            <person name="Papp T."/>
            <person name="Martin F.M."/>
            <person name="Miettinen O."/>
            <person name="Hibbett D.S."/>
            <person name="Nagy L.G."/>
        </authorList>
    </citation>
    <scope>NUCLEOTIDE SEQUENCE [LARGE SCALE GENOMIC DNA]</scope>
    <source>
        <strain evidence="2 3">CBS 962.96</strain>
    </source>
</reference>
<protein>
    <submittedName>
        <fullName evidence="2">Uncharacterized protein</fullName>
    </submittedName>
</protein>
<keyword evidence="3" id="KW-1185">Reference proteome</keyword>
<organism evidence="2 3">
    <name type="scientific">Dendrothele bispora (strain CBS 962.96)</name>
    <dbReference type="NCBI Taxonomy" id="1314807"/>
    <lineage>
        <taxon>Eukaryota</taxon>
        <taxon>Fungi</taxon>
        <taxon>Dikarya</taxon>
        <taxon>Basidiomycota</taxon>
        <taxon>Agaricomycotina</taxon>
        <taxon>Agaricomycetes</taxon>
        <taxon>Agaricomycetidae</taxon>
        <taxon>Agaricales</taxon>
        <taxon>Agaricales incertae sedis</taxon>
        <taxon>Dendrothele</taxon>
    </lineage>
</organism>
<dbReference type="Proteomes" id="UP000297245">
    <property type="component" value="Unassembled WGS sequence"/>
</dbReference>
<sequence>MNIKIQIEPTPHDTWHIVPQQLLTVSSELYQDSAGPELTKQAYVGNQEEYWEEVDWVVTVVDCLYLSVHSVNLTGHNVSPCSKYRSLQAQTPLPSPNVYYKYITIFQNDHSLYNDPSSEACLYQPSFGTHYIYCLRADHFQSEQLRPNVYVQDTTSGPNDQHRYAEEGALLVGSEEKVHKLYQQNVQENDGKAWKTFQRHPHHHQQKADDLGTDVGPLEVPAVSLGSDHPYRLTASAS</sequence>
<accession>A0A4S8LRJ8</accession>